<organism evidence="2 3">
    <name type="scientific">Populus alba x Populus x berolinensis</name>
    <dbReference type="NCBI Taxonomy" id="444605"/>
    <lineage>
        <taxon>Eukaryota</taxon>
        <taxon>Viridiplantae</taxon>
        <taxon>Streptophyta</taxon>
        <taxon>Embryophyta</taxon>
        <taxon>Tracheophyta</taxon>
        <taxon>Spermatophyta</taxon>
        <taxon>Magnoliopsida</taxon>
        <taxon>eudicotyledons</taxon>
        <taxon>Gunneridae</taxon>
        <taxon>Pentapetalae</taxon>
        <taxon>rosids</taxon>
        <taxon>fabids</taxon>
        <taxon>Malpighiales</taxon>
        <taxon>Salicaceae</taxon>
        <taxon>Saliceae</taxon>
        <taxon>Populus</taxon>
    </lineage>
</organism>
<evidence type="ECO:0000256" key="1">
    <source>
        <dbReference type="SAM" id="MobiDB-lite"/>
    </source>
</evidence>
<feature type="region of interest" description="Disordered" evidence="1">
    <location>
        <begin position="1"/>
        <end position="42"/>
    </location>
</feature>
<comment type="caution">
    <text evidence="2">The sequence shown here is derived from an EMBL/GenBank/DDBJ whole genome shotgun (WGS) entry which is preliminary data.</text>
</comment>
<protein>
    <submittedName>
        <fullName evidence="2">Uncharacterized protein</fullName>
    </submittedName>
</protein>
<evidence type="ECO:0000313" key="3">
    <source>
        <dbReference type="Proteomes" id="UP001164929"/>
    </source>
</evidence>
<keyword evidence="3" id="KW-1185">Reference proteome</keyword>
<accession>A0AAD6RJT2</accession>
<gene>
    <name evidence="2" type="ORF">NC653_000905</name>
</gene>
<dbReference type="Proteomes" id="UP001164929">
    <property type="component" value="Chromosome 1"/>
</dbReference>
<name>A0AAD6RJT2_9ROSI</name>
<reference evidence="2 3" key="1">
    <citation type="journal article" date="2023" name="Mol. Ecol. Resour.">
        <title>Chromosome-level genome assembly of a triploid poplar Populus alba 'Berolinensis'.</title>
        <authorList>
            <person name="Chen S."/>
            <person name="Yu Y."/>
            <person name="Wang X."/>
            <person name="Wang S."/>
            <person name="Zhang T."/>
            <person name="Zhou Y."/>
            <person name="He R."/>
            <person name="Meng N."/>
            <person name="Wang Y."/>
            <person name="Liu W."/>
            <person name="Liu Z."/>
            <person name="Liu J."/>
            <person name="Guo Q."/>
            <person name="Huang H."/>
            <person name="Sederoff R.R."/>
            <person name="Wang G."/>
            <person name="Qu G."/>
            <person name="Chen S."/>
        </authorList>
    </citation>
    <scope>NUCLEOTIDE SEQUENCE [LARGE SCALE GENOMIC DNA]</scope>
    <source>
        <strain evidence="2">SC-2020</strain>
    </source>
</reference>
<feature type="compositionally biased region" description="Polar residues" evidence="1">
    <location>
        <begin position="16"/>
        <end position="28"/>
    </location>
</feature>
<evidence type="ECO:0000313" key="2">
    <source>
        <dbReference type="EMBL" id="KAJ7010304.1"/>
    </source>
</evidence>
<proteinExistence type="predicted"/>
<dbReference type="EMBL" id="JAQIZT010000001">
    <property type="protein sequence ID" value="KAJ7010304.1"/>
    <property type="molecule type" value="Genomic_DNA"/>
</dbReference>
<sequence>MNPPCASGSHAKNERNSQAISSRPSAIETNEENHKTTRSQKGKAYSLCGMFVIARTVGYSQELDLRISLGVCFCNASNYPTHPLLR</sequence>
<dbReference type="AlphaFoldDB" id="A0AAD6RJT2"/>